<feature type="compositionally biased region" description="Polar residues" evidence="1">
    <location>
        <begin position="29"/>
        <end position="52"/>
    </location>
</feature>
<sequence length="66" mass="7017">MTQNEAAMEVCQGPGPIIEEVGEDEVTPDLSSPTEEATYTTQEPLQIMTGPTSRPPDIDPKVSLGS</sequence>
<dbReference type="EnsemblMetazoa" id="G10048.1">
    <property type="protein sequence ID" value="G10048.1:cds"/>
    <property type="gene ID" value="G10048"/>
</dbReference>
<accession>A0A8W8HLA9</accession>
<evidence type="ECO:0000313" key="3">
    <source>
        <dbReference type="Proteomes" id="UP000005408"/>
    </source>
</evidence>
<protein>
    <submittedName>
        <fullName evidence="2">Uncharacterized protein</fullName>
    </submittedName>
</protein>
<name>A0A8W8HLA9_MAGGI</name>
<evidence type="ECO:0000256" key="1">
    <source>
        <dbReference type="SAM" id="MobiDB-lite"/>
    </source>
</evidence>
<keyword evidence="3" id="KW-1185">Reference proteome</keyword>
<organism evidence="2 3">
    <name type="scientific">Magallana gigas</name>
    <name type="common">Pacific oyster</name>
    <name type="synonym">Crassostrea gigas</name>
    <dbReference type="NCBI Taxonomy" id="29159"/>
    <lineage>
        <taxon>Eukaryota</taxon>
        <taxon>Metazoa</taxon>
        <taxon>Spiralia</taxon>
        <taxon>Lophotrochozoa</taxon>
        <taxon>Mollusca</taxon>
        <taxon>Bivalvia</taxon>
        <taxon>Autobranchia</taxon>
        <taxon>Pteriomorphia</taxon>
        <taxon>Ostreida</taxon>
        <taxon>Ostreoidea</taxon>
        <taxon>Ostreidae</taxon>
        <taxon>Magallana</taxon>
    </lineage>
</organism>
<dbReference type="AlphaFoldDB" id="A0A8W8HLA9"/>
<reference evidence="2" key="1">
    <citation type="submission" date="2022-08" db="UniProtKB">
        <authorList>
            <consortium name="EnsemblMetazoa"/>
        </authorList>
    </citation>
    <scope>IDENTIFICATION</scope>
    <source>
        <strain evidence="2">05x7-T-G4-1.051#20</strain>
    </source>
</reference>
<feature type="region of interest" description="Disordered" evidence="1">
    <location>
        <begin position="1"/>
        <end position="66"/>
    </location>
</feature>
<proteinExistence type="predicted"/>
<evidence type="ECO:0000313" key="2">
    <source>
        <dbReference type="EnsemblMetazoa" id="G10048.1:cds"/>
    </source>
</evidence>
<dbReference type="Proteomes" id="UP000005408">
    <property type="component" value="Unassembled WGS sequence"/>
</dbReference>